<evidence type="ECO:0000256" key="2">
    <source>
        <dbReference type="ARBA" id="ARBA00007343"/>
    </source>
</evidence>
<dbReference type="EMBL" id="JAIZAY010000017">
    <property type="protein sequence ID" value="KAJ8025767.1"/>
    <property type="molecule type" value="Genomic_DNA"/>
</dbReference>
<feature type="transmembrane region" description="Helical" evidence="9">
    <location>
        <begin position="888"/>
        <end position="908"/>
    </location>
</feature>
<evidence type="ECO:0000256" key="8">
    <source>
        <dbReference type="SAM" id="MobiDB-lite"/>
    </source>
</evidence>
<dbReference type="Pfam" id="PF00002">
    <property type="entry name" value="7tm_2"/>
    <property type="match status" value="1"/>
</dbReference>
<feature type="domain" description="GAIN-B" evidence="10">
    <location>
        <begin position="518"/>
        <end position="671"/>
    </location>
</feature>
<dbReference type="GO" id="GO:0004930">
    <property type="term" value="F:G protein-coupled receptor activity"/>
    <property type="evidence" value="ECO:0007669"/>
    <property type="project" value="InterPro"/>
</dbReference>
<dbReference type="PANTHER" id="PTHR12011:SF347">
    <property type="entry name" value="FI21270P1-RELATED"/>
    <property type="match status" value="1"/>
</dbReference>
<feature type="transmembrane region" description="Helical" evidence="9">
    <location>
        <begin position="742"/>
        <end position="764"/>
    </location>
</feature>
<feature type="transmembrane region" description="Helical" evidence="9">
    <location>
        <begin position="717"/>
        <end position="736"/>
    </location>
</feature>
<proteinExistence type="inferred from homology"/>
<dbReference type="InterPro" id="IPR057244">
    <property type="entry name" value="GAIN_B"/>
</dbReference>
<dbReference type="Gene3D" id="1.20.1070.10">
    <property type="entry name" value="Rhodopsin 7-helix transmembrane proteins"/>
    <property type="match status" value="1"/>
</dbReference>
<dbReference type="InterPro" id="IPR017981">
    <property type="entry name" value="GPCR_2-like_7TM"/>
</dbReference>
<organism evidence="12 13">
    <name type="scientific">Holothuria leucospilota</name>
    <name type="common">Black long sea cucumber</name>
    <name type="synonym">Mertensiothuria leucospilota</name>
    <dbReference type="NCBI Taxonomy" id="206669"/>
    <lineage>
        <taxon>Eukaryota</taxon>
        <taxon>Metazoa</taxon>
        <taxon>Echinodermata</taxon>
        <taxon>Eleutherozoa</taxon>
        <taxon>Echinozoa</taxon>
        <taxon>Holothuroidea</taxon>
        <taxon>Aspidochirotacea</taxon>
        <taxon>Aspidochirotida</taxon>
        <taxon>Holothuriidae</taxon>
        <taxon>Holothuria</taxon>
    </lineage>
</organism>
<evidence type="ECO:0000256" key="1">
    <source>
        <dbReference type="ARBA" id="ARBA00004141"/>
    </source>
</evidence>
<dbReference type="Proteomes" id="UP001152320">
    <property type="component" value="Chromosome 17"/>
</dbReference>
<evidence type="ECO:0000256" key="3">
    <source>
        <dbReference type="ARBA" id="ARBA00022692"/>
    </source>
</evidence>
<evidence type="ECO:0000259" key="11">
    <source>
        <dbReference type="PROSITE" id="PS50261"/>
    </source>
</evidence>
<keyword evidence="12" id="KW-0675">Receptor</keyword>
<reference evidence="12" key="1">
    <citation type="submission" date="2021-10" db="EMBL/GenBank/DDBJ databases">
        <title>Tropical sea cucumber genome reveals ecological adaptation and Cuvierian tubules defense mechanism.</title>
        <authorList>
            <person name="Chen T."/>
        </authorList>
    </citation>
    <scope>NUCLEOTIDE SEQUENCE</scope>
    <source>
        <strain evidence="12">Nanhai2018</strain>
        <tissue evidence="12">Muscle</tissue>
    </source>
</reference>
<comment type="caution">
    <text evidence="12">The sequence shown here is derived from an EMBL/GenBank/DDBJ whole genome shotgun (WGS) entry which is preliminary data.</text>
</comment>
<gene>
    <name evidence="12" type="ORF">HOLleu_33412</name>
</gene>
<dbReference type="SMART" id="SM00303">
    <property type="entry name" value="GPS"/>
    <property type="match status" value="1"/>
</dbReference>
<dbReference type="AlphaFoldDB" id="A0A9Q0YSJ0"/>
<evidence type="ECO:0000256" key="4">
    <source>
        <dbReference type="ARBA" id="ARBA00022989"/>
    </source>
</evidence>
<comment type="similarity">
    <text evidence="2">Belongs to the G-protein coupled receptor 2 family. Adhesion G-protein coupled receptor (ADGR) subfamily.</text>
</comment>
<evidence type="ECO:0000256" key="6">
    <source>
        <dbReference type="ARBA" id="ARBA00023157"/>
    </source>
</evidence>
<evidence type="ECO:0000313" key="13">
    <source>
        <dbReference type="Proteomes" id="UP001152320"/>
    </source>
</evidence>
<name>A0A9Q0YSJ0_HOLLE</name>
<evidence type="ECO:0000259" key="10">
    <source>
        <dbReference type="PROSITE" id="PS50221"/>
    </source>
</evidence>
<feature type="domain" description="G-protein coupled receptors family 2 profile 2" evidence="11">
    <location>
        <begin position="680"/>
        <end position="935"/>
    </location>
</feature>
<dbReference type="InterPro" id="IPR000832">
    <property type="entry name" value="GPCR_2_secretin-like"/>
</dbReference>
<keyword evidence="6" id="KW-1015">Disulfide bond</keyword>
<dbReference type="Gene3D" id="2.60.220.50">
    <property type="match status" value="1"/>
</dbReference>
<comment type="subcellular location">
    <subcellularLocation>
        <location evidence="1">Membrane</location>
        <topology evidence="1">Multi-pass membrane protein</topology>
    </subcellularLocation>
</comment>
<dbReference type="Pfam" id="PF01825">
    <property type="entry name" value="GPS"/>
    <property type="match status" value="1"/>
</dbReference>
<protein>
    <submittedName>
        <fullName evidence="12">Adhesion G-protein coupled receptor D1</fullName>
    </submittedName>
</protein>
<evidence type="ECO:0000256" key="5">
    <source>
        <dbReference type="ARBA" id="ARBA00023136"/>
    </source>
</evidence>
<feature type="compositionally biased region" description="Gly residues" evidence="8">
    <location>
        <begin position="500"/>
        <end position="517"/>
    </location>
</feature>
<accession>A0A9Q0YSJ0</accession>
<evidence type="ECO:0000313" key="12">
    <source>
        <dbReference type="EMBL" id="KAJ8025767.1"/>
    </source>
</evidence>
<dbReference type="PRINTS" id="PR00249">
    <property type="entry name" value="GPCRSECRETIN"/>
</dbReference>
<feature type="transmembrane region" description="Helical" evidence="9">
    <location>
        <begin position="840"/>
        <end position="867"/>
    </location>
</feature>
<dbReference type="PANTHER" id="PTHR12011">
    <property type="entry name" value="ADHESION G-PROTEIN COUPLED RECEPTOR"/>
    <property type="match status" value="1"/>
</dbReference>
<keyword evidence="5 9" id="KW-0472">Membrane</keyword>
<dbReference type="PROSITE" id="PS50221">
    <property type="entry name" value="GAIN_B"/>
    <property type="match status" value="1"/>
</dbReference>
<dbReference type="FunFam" id="1.20.1070.10:FF:000058">
    <property type="entry name" value="Adhesion G protein-coupled receptor F5"/>
    <property type="match status" value="1"/>
</dbReference>
<feature type="transmembrane region" description="Helical" evidence="9">
    <location>
        <begin position="914"/>
        <end position="934"/>
    </location>
</feature>
<keyword evidence="4 9" id="KW-1133">Transmembrane helix</keyword>
<feature type="transmembrane region" description="Helical" evidence="9">
    <location>
        <begin position="682"/>
        <end position="705"/>
    </location>
</feature>
<keyword evidence="3 9" id="KW-0812">Transmembrane</keyword>
<keyword evidence="7" id="KW-0325">Glycoprotein</keyword>
<sequence length="1005" mass="110079">MEFRWVVALYIVGTLILGFALISDSKDPKRFPDLICDLPSDCSIGVEDCQLIRCDCPPDGDNYCTEIDECNPSCILSQLRTNSCCDFIPKPFHAEGILHFLHIEKYTDVITENLNNIFVKVMVWSRGETATGKNFKLIRTNLINADNSSDPAIPTTLSISDAVPPSSVTDVNSTLDSIDVIPVPGSNLDNGLQELSMANQACLKNLNCGEGLTTKCECHQCKIYSADFPDPVDKNYTSTPEGWYTLKISNDYATNITTSSDLSALHNPLSVNKWDEGTFGGWAPSMSDNDMWISFHGLKANICGIAVQGMAGSTYRSLDKFNVSSGGEVVSHINGDPIIYQSGVVLHSISTHYFPEPISEDCLQINVIEPSDPLRVGFRPGLIACEEETPYCQNEQVCTLVKTVVNEFEMAFNGELPELTPTNDSTKLKQEISQDPAGTAVFVSRVVTSVLEQNTQDLPANFSAKVTIENVDLSIEGREPSLLQNEGFQLNVDPLKSDDGGGTGGGGGGGGGVGGGDSSQDEKANKISISVPPEAFGDIDLNEPVVFVVAVTKPNKTLPPPEVEVVPEEDGETAKPTYELASPVVMINTFVGKHPTKLNSFTYSMHYLNVSPNAEAKCAFFHEQDIKQWNETIQWDFQGCEIDDNKTALKANCRCNHTTSYAVLLSLGESKLEGKWEDASSVITYIGCGISIVALIAALTIYFVLRSSISAARYAIHSNLMVALLLSTSVFVSGLIHSSNDAICVITKYLLQYLFTATFCWMLSEGLHLYRQIIFVFETENKKTWIYFAIGWAVPIILVLIGLVGSQMMDAHLPEKIYSEDRESFSRICFYSYVNKTVLFVFAPILLIVVVNVCILIRVTLVVIKAVKIQAEKDSSEKITQVKAGVRSALLLMPLLGCTHILAFVITVDGSFEIAYNVLNSLQGFFIALFYCGMNTEVRNAISQYIRRSKDANTIQGSTTGLRVNSETSKSKGLFGKKNKVQPTTQFTFTEGSSRVSDDMAPCQD</sequence>
<dbReference type="GO" id="GO:0005886">
    <property type="term" value="C:plasma membrane"/>
    <property type="evidence" value="ECO:0007669"/>
    <property type="project" value="TreeGrafter"/>
</dbReference>
<evidence type="ECO:0000256" key="9">
    <source>
        <dbReference type="SAM" id="Phobius"/>
    </source>
</evidence>
<dbReference type="SUPFAM" id="SSF81321">
    <property type="entry name" value="Family A G protein-coupled receptor-like"/>
    <property type="match status" value="1"/>
</dbReference>
<dbReference type="InterPro" id="IPR046338">
    <property type="entry name" value="GAIN_dom_sf"/>
</dbReference>
<evidence type="ECO:0000256" key="7">
    <source>
        <dbReference type="ARBA" id="ARBA00023180"/>
    </source>
</evidence>
<feature type="transmembrane region" description="Helical" evidence="9">
    <location>
        <begin position="785"/>
        <end position="805"/>
    </location>
</feature>
<keyword evidence="13" id="KW-1185">Reference proteome</keyword>
<dbReference type="PROSITE" id="PS50261">
    <property type="entry name" value="G_PROTEIN_RECEP_F2_4"/>
    <property type="match status" value="1"/>
</dbReference>
<feature type="region of interest" description="Disordered" evidence="8">
    <location>
        <begin position="493"/>
        <end position="523"/>
    </location>
</feature>
<dbReference type="InterPro" id="IPR000203">
    <property type="entry name" value="GPS"/>
</dbReference>
<dbReference type="GO" id="GO:0007166">
    <property type="term" value="P:cell surface receptor signaling pathway"/>
    <property type="evidence" value="ECO:0007669"/>
    <property type="project" value="InterPro"/>
</dbReference>
<dbReference type="OrthoDB" id="10602106at2759"/>